<dbReference type="PANTHER" id="PTHR43283:SF7">
    <property type="entry name" value="BETA-LACTAMASE-RELATED DOMAIN-CONTAINING PROTEIN"/>
    <property type="match status" value="1"/>
</dbReference>
<feature type="domain" description="Beta-lactamase-related" evidence="1">
    <location>
        <begin position="67"/>
        <end position="342"/>
    </location>
</feature>
<gene>
    <name evidence="2" type="ORF">F5984_03605</name>
</gene>
<reference evidence="2 3" key="1">
    <citation type="submission" date="2019-10" db="EMBL/GenBank/DDBJ databases">
        <title>Rudanella paleaurantiibacter sp. nov., isolated from sludge.</title>
        <authorList>
            <person name="Xu S.Q."/>
        </authorList>
    </citation>
    <scope>NUCLEOTIDE SEQUENCE [LARGE SCALE GENOMIC DNA]</scope>
    <source>
        <strain evidence="2 3">HX-22-17</strain>
    </source>
</reference>
<accession>A0A7J5U629</accession>
<dbReference type="SUPFAM" id="SSF56601">
    <property type="entry name" value="beta-lactamase/transpeptidase-like"/>
    <property type="match status" value="1"/>
</dbReference>
<name>A0A7J5U629_9BACT</name>
<dbReference type="PROSITE" id="PS51318">
    <property type="entry name" value="TAT"/>
    <property type="match status" value="1"/>
</dbReference>
<dbReference type="GO" id="GO:0016787">
    <property type="term" value="F:hydrolase activity"/>
    <property type="evidence" value="ECO:0007669"/>
    <property type="project" value="UniProtKB-KW"/>
</dbReference>
<dbReference type="PANTHER" id="PTHR43283">
    <property type="entry name" value="BETA-LACTAMASE-RELATED"/>
    <property type="match status" value="1"/>
</dbReference>
<sequence length="532" mass="59800">MNQTRREFLEWFGIGLAGVGFMSAVPSRVAAKETYLPRSTPEAQGVSPAGIVNFLQVTERRNFKLHSLMVVRNGHVVAEGWWAPYRADRKHTLYSLSKSITATAVGLAVGERRLTVEDTVVSFFPDDVPANADPKLARMKVKHLLTMSTGHDLTDAEVFPRLFDTPNDNWVRTFLALPIGQEPGSRFRYNTLATYMLGRIVQKLTGQTLIEYLTPRLFEPLGIEGADWEIDTQRFNVGGWGLRLKTEDIAKFGQLYLQYGVWNEKQVVPSVWIDEATQQQIVQPRQPNAPRPPETDDWMQGYGYQLWGCRNGAYRADGAFGQFCIVIPDQNAVVVITAEQADMQAVLDEVWNHLLPAFQRTNQITETTRKAFERAFADLAISPPAGSLSSPTVNRVNRRTYAIGDNPQGVSLVSLDFGTRDWVLDMQDRQGKHQLRGGLFAWREGVTTLSPLPLKLLPTPVPGEVRHPVAVSGAWRDPNTFQITCRYVETAHYDTLTFRFEGDTVQITPRSSLTELTGRPDKRAVLEGISRR</sequence>
<dbReference type="EMBL" id="WELI01000001">
    <property type="protein sequence ID" value="KAB7733037.1"/>
    <property type="molecule type" value="Genomic_DNA"/>
</dbReference>
<dbReference type="InterPro" id="IPR012338">
    <property type="entry name" value="Beta-lactam/transpept-like"/>
</dbReference>
<dbReference type="Gene3D" id="3.40.710.10">
    <property type="entry name" value="DD-peptidase/beta-lactamase superfamily"/>
    <property type="match status" value="1"/>
</dbReference>
<keyword evidence="2" id="KW-0378">Hydrolase</keyword>
<keyword evidence="3" id="KW-1185">Reference proteome</keyword>
<dbReference type="InterPro" id="IPR050789">
    <property type="entry name" value="Diverse_Enzym_Activities"/>
</dbReference>
<dbReference type="InterPro" id="IPR001466">
    <property type="entry name" value="Beta-lactam-related"/>
</dbReference>
<evidence type="ECO:0000313" key="2">
    <source>
        <dbReference type="EMBL" id="KAB7733037.1"/>
    </source>
</evidence>
<protein>
    <submittedName>
        <fullName evidence="2">Serine hydrolase</fullName>
    </submittedName>
</protein>
<evidence type="ECO:0000259" key="1">
    <source>
        <dbReference type="Pfam" id="PF00144"/>
    </source>
</evidence>
<dbReference type="Pfam" id="PF00144">
    <property type="entry name" value="Beta-lactamase"/>
    <property type="match status" value="1"/>
</dbReference>
<proteinExistence type="predicted"/>
<evidence type="ECO:0000313" key="3">
    <source>
        <dbReference type="Proteomes" id="UP000488299"/>
    </source>
</evidence>
<organism evidence="2 3">
    <name type="scientific">Rudanella paleaurantiibacter</name>
    <dbReference type="NCBI Taxonomy" id="2614655"/>
    <lineage>
        <taxon>Bacteria</taxon>
        <taxon>Pseudomonadati</taxon>
        <taxon>Bacteroidota</taxon>
        <taxon>Cytophagia</taxon>
        <taxon>Cytophagales</taxon>
        <taxon>Cytophagaceae</taxon>
        <taxon>Rudanella</taxon>
    </lineage>
</organism>
<comment type="caution">
    <text evidence="2">The sequence shown here is derived from an EMBL/GenBank/DDBJ whole genome shotgun (WGS) entry which is preliminary data.</text>
</comment>
<dbReference type="AlphaFoldDB" id="A0A7J5U629"/>
<dbReference type="InterPro" id="IPR006311">
    <property type="entry name" value="TAT_signal"/>
</dbReference>
<dbReference type="Proteomes" id="UP000488299">
    <property type="component" value="Unassembled WGS sequence"/>
</dbReference>
<dbReference type="RefSeq" id="WP_152122835.1">
    <property type="nucleotide sequence ID" value="NZ_WELI01000001.1"/>
</dbReference>